<reference evidence="3 4" key="1">
    <citation type="submission" date="2022-03" db="EMBL/GenBank/DDBJ databases">
        <title>Isotopic signatures of nitrous oxide derived from detoxification processes.</title>
        <authorList>
            <person name="Behrendt U."/>
            <person name="Buchen C."/>
            <person name="Well R."/>
            <person name="Ulrich A."/>
            <person name="Rohe L."/>
            <person name="Kolb S."/>
            <person name="Schloter M."/>
            <person name="Horn M.A."/>
            <person name="Augustin J."/>
        </authorList>
    </citation>
    <scope>NUCLEOTIDE SEQUENCE [LARGE SCALE GENOMIC DNA]</scope>
    <source>
        <strain evidence="3 4">S4-C24</strain>
    </source>
</reference>
<dbReference type="Proteomes" id="UP000829069">
    <property type="component" value="Chromosome"/>
</dbReference>
<dbReference type="RefSeq" id="WP_241914890.1">
    <property type="nucleotide sequence ID" value="NZ_CP093326.1"/>
</dbReference>
<gene>
    <name evidence="3" type="ORF">MNQ99_06810</name>
</gene>
<sequence length="352" mass="36357">MTAGSDAPAAAVRPNQVSATGLGSWPGTDPDEAARIIRGELGEPNLPHLVELPDRGVGSDPVARTAGLLEELFIDLQPHGWRLVDRPGQDHRRAVSALRTDLNVLADVVGAEDRPGSHFKVQLRGPMSLAANLYLHNGERALIDAGARRDLAQSLAAGAAGHLAQVKASLPAGTELVVQLDEPDIDAVLAGTIPTASGYRTLRSVAASEASAAWDLLAATLRDAGAVEVVAQVPAKDSALDAVAASGLDGFAIPAGGLSTRQWETIAAAVEADRRIWAGLVDPAAGSIPQVTALVDAVVRPWRQLGLPLKRLPQLRITPSAGLAGSAPDAARAVVKRLTQAADALNQVVAEA</sequence>
<feature type="region of interest" description="Disordered" evidence="1">
    <location>
        <begin position="1"/>
        <end position="29"/>
    </location>
</feature>
<dbReference type="SUPFAM" id="SSF51726">
    <property type="entry name" value="UROD/MetE-like"/>
    <property type="match status" value="1"/>
</dbReference>
<dbReference type="Pfam" id="PF01717">
    <property type="entry name" value="Meth_synt_2"/>
    <property type="match status" value="1"/>
</dbReference>
<dbReference type="InterPro" id="IPR038071">
    <property type="entry name" value="UROD/MetE-like_sf"/>
</dbReference>
<evidence type="ECO:0000256" key="1">
    <source>
        <dbReference type="SAM" id="MobiDB-lite"/>
    </source>
</evidence>
<evidence type="ECO:0000313" key="3">
    <source>
        <dbReference type="EMBL" id="UNK47051.1"/>
    </source>
</evidence>
<dbReference type="InterPro" id="IPR002629">
    <property type="entry name" value="Met_Synth_C/arc"/>
</dbReference>
<dbReference type="EMBL" id="CP093326">
    <property type="protein sequence ID" value="UNK47051.1"/>
    <property type="molecule type" value="Genomic_DNA"/>
</dbReference>
<keyword evidence="4" id="KW-1185">Reference proteome</keyword>
<evidence type="ECO:0000313" key="4">
    <source>
        <dbReference type="Proteomes" id="UP000829069"/>
    </source>
</evidence>
<name>A0ABY3WC70_9MICC</name>
<feature type="domain" description="Cobalamin-independent methionine synthase MetE C-terminal/archaeal" evidence="2">
    <location>
        <begin position="22"/>
        <end position="343"/>
    </location>
</feature>
<protein>
    <recommendedName>
        <fullName evidence="2">Cobalamin-independent methionine synthase MetE C-terminal/archaeal domain-containing protein</fullName>
    </recommendedName>
</protein>
<proteinExistence type="predicted"/>
<accession>A0ABY3WC70</accession>
<evidence type="ECO:0000259" key="2">
    <source>
        <dbReference type="Pfam" id="PF01717"/>
    </source>
</evidence>
<organism evidence="3 4">
    <name type="scientific">Arthrobacter sulfonylureivorans</name>
    <dbReference type="NCBI Taxonomy" id="2486855"/>
    <lineage>
        <taxon>Bacteria</taxon>
        <taxon>Bacillati</taxon>
        <taxon>Actinomycetota</taxon>
        <taxon>Actinomycetes</taxon>
        <taxon>Micrococcales</taxon>
        <taxon>Micrococcaceae</taxon>
        <taxon>Arthrobacter</taxon>
    </lineage>
</organism>
<dbReference type="Gene3D" id="3.20.20.210">
    <property type="match status" value="1"/>
</dbReference>